<organism evidence="2 3">
    <name type="scientific">Parasporobacterium paucivorans DSM 15970</name>
    <dbReference type="NCBI Taxonomy" id="1122934"/>
    <lineage>
        <taxon>Bacteria</taxon>
        <taxon>Bacillati</taxon>
        <taxon>Bacillota</taxon>
        <taxon>Clostridia</taxon>
        <taxon>Lachnospirales</taxon>
        <taxon>Lachnospiraceae</taxon>
        <taxon>Parasporobacterium</taxon>
    </lineage>
</organism>
<reference evidence="2 3" key="1">
    <citation type="submission" date="2016-11" db="EMBL/GenBank/DDBJ databases">
        <authorList>
            <person name="Jaros S."/>
            <person name="Januszkiewicz K."/>
            <person name="Wedrychowicz H."/>
        </authorList>
    </citation>
    <scope>NUCLEOTIDE SEQUENCE [LARGE SCALE GENOMIC DNA]</scope>
    <source>
        <strain evidence="2 3">DSM 15970</strain>
    </source>
</reference>
<feature type="transmembrane region" description="Helical" evidence="1">
    <location>
        <begin position="34"/>
        <end position="53"/>
    </location>
</feature>
<keyword evidence="3" id="KW-1185">Reference proteome</keyword>
<keyword evidence="1" id="KW-0472">Membrane</keyword>
<accession>A0A1M6GYV3</accession>
<keyword evidence="1" id="KW-0812">Transmembrane</keyword>
<sequence length="65" mass="7086">MGLIKRIYGFFGFIAAFMIILVGCGIAGVNLRTAFVADVIIIVLGGILVFSILRRRSRKAEAEKV</sequence>
<protein>
    <submittedName>
        <fullName evidence="2">Uncharacterized protein</fullName>
    </submittedName>
</protein>
<dbReference type="Proteomes" id="UP000184342">
    <property type="component" value="Unassembled WGS sequence"/>
</dbReference>
<name>A0A1M6GYV3_9FIRM</name>
<proteinExistence type="predicted"/>
<keyword evidence="1" id="KW-1133">Transmembrane helix</keyword>
<dbReference type="RefSeq" id="WP_073993671.1">
    <property type="nucleotide sequence ID" value="NZ_FQYT01000013.1"/>
</dbReference>
<evidence type="ECO:0000313" key="3">
    <source>
        <dbReference type="Proteomes" id="UP000184342"/>
    </source>
</evidence>
<feature type="transmembrane region" description="Helical" evidence="1">
    <location>
        <begin position="7"/>
        <end position="28"/>
    </location>
</feature>
<dbReference type="AlphaFoldDB" id="A0A1M6GYV3"/>
<evidence type="ECO:0000313" key="2">
    <source>
        <dbReference type="EMBL" id="SHJ15107.1"/>
    </source>
</evidence>
<dbReference type="EMBL" id="FQYT01000013">
    <property type="protein sequence ID" value="SHJ15107.1"/>
    <property type="molecule type" value="Genomic_DNA"/>
</dbReference>
<gene>
    <name evidence="2" type="ORF">SAMN02745691_01433</name>
</gene>
<evidence type="ECO:0000256" key="1">
    <source>
        <dbReference type="SAM" id="Phobius"/>
    </source>
</evidence>
<dbReference type="PROSITE" id="PS51257">
    <property type="entry name" value="PROKAR_LIPOPROTEIN"/>
    <property type="match status" value="1"/>
</dbReference>
<dbReference type="STRING" id="1122934.SAMN02745691_01433"/>